<dbReference type="PANTHER" id="PTHR31672">
    <property type="entry name" value="BNACNNG10540D PROTEIN"/>
    <property type="match status" value="1"/>
</dbReference>
<dbReference type="InterPro" id="IPR036047">
    <property type="entry name" value="F-box-like_dom_sf"/>
</dbReference>
<evidence type="ECO:0000259" key="1">
    <source>
        <dbReference type="PROSITE" id="PS50181"/>
    </source>
</evidence>
<reference evidence="2 3" key="1">
    <citation type="journal article" date="2018" name="Front. Plant Sci.">
        <title>Red Clover (Trifolium pratense) and Zigzag Clover (T. medium) - A Picture of Genomic Similarities and Differences.</title>
        <authorList>
            <person name="Dluhosova J."/>
            <person name="Istvanek J."/>
            <person name="Nedelnik J."/>
            <person name="Repkova J."/>
        </authorList>
    </citation>
    <scope>NUCLEOTIDE SEQUENCE [LARGE SCALE GENOMIC DNA]</scope>
    <source>
        <strain evidence="3">cv. 10/8</strain>
        <tissue evidence="2">Leaf</tissue>
    </source>
</reference>
<dbReference type="InterPro" id="IPR001810">
    <property type="entry name" value="F-box_dom"/>
</dbReference>
<evidence type="ECO:0000313" key="2">
    <source>
        <dbReference type="EMBL" id="MCI32129.1"/>
    </source>
</evidence>
<feature type="non-terminal residue" evidence="2">
    <location>
        <position position="131"/>
    </location>
</feature>
<protein>
    <submittedName>
        <fullName evidence="2">F-box/kelch-repeat protein</fullName>
    </submittedName>
</protein>
<dbReference type="PROSITE" id="PS50181">
    <property type="entry name" value="FBOX"/>
    <property type="match status" value="1"/>
</dbReference>
<proteinExistence type="predicted"/>
<sequence>MVSNETMSAKRRQLIGTLTSSPPLPTLPFDLIPEILSRLPVKFLLQFRCVCKSWKSLITDPKFTKKHLSLSTTHTLHRISCSDHKPVIKSYSLDSVLNITQTQFRFNSYVYFVGSCNGILCLVDEGVDSVL</sequence>
<dbReference type="InterPro" id="IPR050796">
    <property type="entry name" value="SCF_F-box_component"/>
</dbReference>
<feature type="domain" description="F-box" evidence="1">
    <location>
        <begin position="21"/>
        <end position="67"/>
    </location>
</feature>
<keyword evidence="3" id="KW-1185">Reference proteome</keyword>
<dbReference type="PANTHER" id="PTHR31672:SF13">
    <property type="entry name" value="F-BOX PROTEIN CPR30-LIKE"/>
    <property type="match status" value="1"/>
</dbReference>
<dbReference type="SMART" id="SM00256">
    <property type="entry name" value="FBOX"/>
    <property type="match status" value="1"/>
</dbReference>
<dbReference type="SUPFAM" id="SSF81383">
    <property type="entry name" value="F-box domain"/>
    <property type="match status" value="1"/>
</dbReference>
<dbReference type="CDD" id="cd22157">
    <property type="entry name" value="F-box_AtFBW1-like"/>
    <property type="match status" value="1"/>
</dbReference>
<dbReference type="AlphaFoldDB" id="A0A392R7B3"/>
<name>A0A392R7B3_9FABA</name>
<evidence type="ECO:0000313" key="3">
    <source>
        <dbReference type="Proteomes" id="UP000265520"/>
    </source>
</evidence>
<accession>A0A392R7B3</accession>
<organism evidence="2 3">
    <name type="scientific">Trifolium medium</name>
    <dbReference type="NCBI Taxonomy" id="97028"/>
    <lineage>
        <taxon>Eukaryota</taxon>
        <taxon>Viridiplantae</taxon>
        <taxon>Streptophyta</taxon>
        <taxon>Embryophyta</taxon>
        <taxon>Tracheophyta</taxon>
        <taxon>Spermatophyta</taxon>
        <taxon>Magnoliopsida</taxon>
        <taxon>eudicotyledons</taxon>
        <taxon>Gunneridae</taxon>
        <taxon>Pentapetalae</taxon>
        <taxon>rosids</taxon>
        <taxon>fabids</taxon>
        <taxon>Fabales</taxon>
        <taxon>Fabaceae</taxon>
        <taxon>Papilionoideae</taxon>
        <taxon>50 kb inversion clade</taxon>
        <taxon>NPAAA clade</taxon>
        <taxon>Hologalegina</taxon>
        <taxon>IRL clade</taxon>
        <taxon>Trifolieae</taxon>
        <taxon>Trifolium</taxon>
    </lineage>
</organism>
<dbReference type="Gene3D" id="1.20.1280.50">
    <property type="match status" value="1"/>
</dbReference>
<dbReference type="Proteomes" id="UP000265520">
    <property type="component" value="Unassembled WGS sequence"/>
</dbReference>
<comment type="caution">
    <text evidence="2">The sequence shown here is derived from an EMBL/GenBank/DDBJ whole genome shotgun (WGS) entry which is preliminary data.</text>
</comment>
<dbReference type="EMBL" id="LXQA010192933">
    <property type="protein sequence ID" value="MCI32129.1"/>
    <property type="molecule type" value="Genomic_DNA"/>
</dbReference>
<dbReference type="Pfam" id="PF00646">
    <property type="entry name" value="F-box"/>
    <property type="match status" value="1"/>
</dbReference>